<evidence type="ECO:0000256" key="7">
    <source>
        <dbReference type="ARBA" id="ARBA00023053"/>
    </source>
</evidence>
<evidence type="ECO:0000256" key="4">
    <source>
        <dbReference type="ARBA" id="ARBA00022461"/>
    </source>
</evidence>
<evidence type="ECO:0000256" key="6">
    <source>
        <dbReference type="ARBA" id="ARBA00022989"/>
    </source>
</evidence>
<dbReference type="Pfam" id="PF00858">
    <property type="entry name" value="ASC"/>
    <property type="match status" value="1"/>
</dbReference>
<organism evidence="13 14">
    <name type="scientific">Asbolus verrucosus</name>
    <name type="common">Desert ironclad beetle</name>
    <dbReference type="NCBI Taxonomy" id="1661398"/>
    <lineage>
        <taxon>Eukaryota</taxon>
        <taxon>Metazoa</taxon>
        <taxon>Ecdysozoa</taxon>
        <taxon>Arthropoda</taxon>
        <taxon>Hexapoda</taxon>
        <taxon>Insecta</taxon>
        <taxon>Pterygota</taxon>
        <taxon>Neoptera</taxon>
        <taxon>Endopterygota</taxon>
        <taxon>Coleoptera</taxon>
        <taxon>Polyphaga</taxon>
        <taxon>Cucujiformia</taxon>
        <taxon>Tenebrionidae</taxon>
        <taxon>Pimeliinae</taxon>
        <taxon>Asbolus</taxon>
    </lineage>
</organism>
<dbReference type="PANTHER" id="PTHR11690">
    <property type="entry name" value="AMILORIDE-SENSITIVE SODIUM CHANNEL-RELATED"/>
    <property type="match status" value="1"/>
</dbReference>
<evidence type="ECO:0000256" key="5">
    <source>
        <dbReference type="ARBA" id="ARBA00022692"/>
    </source>
</evidence>
<keyword evidence="6" id="KW-1133">Transmembrane helix</keyword>
<name>A0A482VBC8_ASBVE</name>
<keyword evidence="14" id="KW-1185">Reference proteome</keyword>
<evidence type="ECO:0000256" key="1">
    <source>
        <dbReference type="ARBA" id="ARBA00004141"/>
    </source>
</evidence>
<gene>
    <name evidence="13" type="ORF">BDFB_012516</name>
</gene>
<dbReference type="Gene3D" id="1.10.287.820">
    <property type="entry name" value="Acid-sensing ion channel domain"/>
    <property type="match status" value="1"/>
</dbReference>
<keyword evidence="4 12" id="KW-0894">Sodium channel</keyword>
<evidence type="ECO:0000256" key="2">
    <source>
        <dbReference type="ARBA" id="ARBA00007193"/>
    </source>
</evidence>
<keyword evidence="10 12" id="KW-0739">Sodium transport</keyword>
<reference evidence="13 14" key="1">
    <citation type="submission" date="2017-03" db="EMBL/GenBank/DDBJ databases">
        <title>Genome of the blue death feigning beetle - Asbolus verrucosus.</title>
        <authorList>
            <person name="Rider S.D."/>
        </authorList>
    </citation>
    <scope>NUCLEOTIDE SEQUENCE [LARGE SCALE GENOMIC DNA]</scope>
    <source>
        <strain evidence="13">Butters</strain>
        <tissue evidence="13">Head and leg muscle</tissue>
    </source>
</reference>
<evidence type="ECO:0000256" key="10">
    <source>
        <dbReference type="ARBA" id="ARBA00023201"/>
    </source>
</evidence>
<evidence type="ECO:0000256" key="8">
    <source>
        <dbReference type="ARBA" id="ARBA00023065"/>
    </source>
</evidence>
<comment type="subcellular location">
    <subcellularLocation>
        <location evidence="1">Membrane</location>
        <topology evidence="1">Multi-pass membrane protein</topology>
    </subcellularLocation>
</comment>
<protein>
    <submittedName>
        <fullName evidence="13">ASC domain containing protein</fullName>
    </submittedName>
</protein>
<keyword evidence="8 12" id="KW-0406">Ion transport</keyword>
<dbReference type="EMBL" id="QDEB01118113">
    <property type="protein sequence ID" value="RZB40533.1"/>
    <property type="molecule type" value="Genomic_DNA"/>
</dbReference>
<keyword evidence="9" id="KW-0472">Membrane</keyword>
<evidence type="ECO:0000256" key="3">
    <source>
        <dbReference type="ARBA" id="ARBA00022448"/>
    </source>
</evidence>
<evidence type="ECO:0000313" key="14">
    <source>
        <dbReference type="Proteomes" id="UP000292052"/>
    </source>
</evidence>
<comment type="caution">
    <text evidence="13">The sequence shown here is derived from an EMBL/GenBank/DDBJ whole genome shotgun (WGS) entry which is preliminary data.</text>
</comment>
<dbReference type="GO" id="GO:0015280">
    <property type="term" value="F:ligand-gated sodium channel activity"/>
    <property type="evidence" value="ECO:0007669"/>
    <property type="project" value="TreeGrafter"/>
</dbReference>
<dbReference type="GO" id="GO:0005886">
    <property type="term" value="C:plasma membrane"/>
    <property type="evidence" value="ECO:0007669"/>
    <property type="project" value="TreeGrafter"/>
</dbReference>
<dbReference type="Proteomes" id="UP000292052">
    <property type="component" value="Unassembled WGS sequence"/>
</dbReference>
<evidence type="ECO:0000256" key="9">
    <source>
        <dbReference type="ARBA" id="ARBA00023136"/>
    </source>
</evidence>
<accession>A0A482VBC8</accession>
<keyword evidence="5 12" id="KW-0812">Transmembrane</keyword>
<keyword evidence="3 12" id="KW-0813">Transport</keyword>
<evidence type="ECO:0000256" key="11">
    <source>
        <dbReference type="ARBA" id="ARBA00023303"/>
    </source>
</evidence>
<dbReference type="PANTHER" id="PTHR11690:SF253">
    <property type="entry name" value="PICKPOCKET 18-RELATED"/>
    <property type="match status" value="1"/>
</dbReference>
<comment type="similarity">
    <text evidence="2 12">Belongs to the amiloride-sensitive sodium channel (TC 1.A.6) family.</text>
</comment>
<keyword evidence="11 12" id="KW-0407">Ion channel</keyword>
<sequence>MTGEPGLYNGLTVTINNQLEDYFYSKQESLGANVHVFLPTDYPDKNSGSLSEYLVGVSTEFLLEIGILSTHTVKDVINYPIEKRQCYFQSERHTRFGVYSESDCLVSCRIRSMLGLCGCVPFMIPMQNQKLICGFSDIECLHKYRCNSQLEIVCAHEKFHFSEMGVTITTKCFVYRR</sequence>
<dbReference type="AlphaFoldDB" id="A0A482VBC8"/>
<evidence type="ECO:0000313" key="13">
    <source>
        <dbReference type="EMBL" id="RZB40533.1"/>
    </source>
</evidence>
<dbReference type="OrthoDB" id="6436100at2759"/>
<proteinExistence type="inferred from homology"/>
<keyword evidence="7" id="KW-0915">Sodium</keyword>
<evidence type="ECO:0000256" key="12">
    <source>
        <dbReference type="RuleBase" id="RU000679"/>
    </source>
</evidence>
<dbReference type="InterPro" id="IPR001873">
    <property type="entry name" value="ENaC"/>
</dbReference>